<evidence type="ECO:0000313" key="3">
    <source>
        <dbReference type="Proteomes" id="UP000093943"/>
    </source>
</evidence>
<dbReference type="EMBL" id="LZKG01000142">
    <property type="protein sequence ID" value="OBI25931.1"/>
    <property type="molecule type" value="Genomic_DNA"/>
</dbReference>
<accession>A0A1A2XM03</accession>
<evidence type="ECO:0008006" key="4">
    <source>
        <dbReference type="Google" id="ProtNLM"/>
    </source>
</evidence>
<evidence type="ECO:0000313" key="2">
    <source>
        <dbReference type="EMBL" id="OBI25931.1"/>
    </source>
</evidence>
<dbReference type="InterPro" id="IPR009003">
    <property type="entry name" value="Peptidase_S1_PA"/>
</dbReference>
<evidence type="ECO:0000256" key="1">
    <source>
        <dbReference type="SAM" id="Phobius"/>
    </source>
</evidence>
<keyword evidence="1" id="KW-1133">Transmembrane helix</keyword>
<reference evidence="3" key="1">
    <citation type="submission" date="2016-06" db="EMBL/GenBank/DDBJ databases">
        <authorList>
            <person name="Sutton G."/>
            <person name="Brinkac L."/>
            <person name="Sanka R."/>
            <person name="Adams M."/>
            <person name="Lau E."/>
            <person name="Sam S."/>
            <person name="Sreng N."/>
            <person name="Him V."/>
            <person name="Kerleguer A."/>
            <person name="Cheng S."/>
        </authorList>
    </citation>
    <scope>NUCLEOTIDE SEQUENCE [LARGE SCALE GENOMIC DNA]</scope>
    <source>
        <strain evidence="3">E1876</strain>
    </source>
</reference>
<comment type="caution">
    <text evidence="2">The sequence shown here is derived from an EMBL/GenBank/DDBJ whole genome shotgun (WGS) entry which is preliminary data.</text>
</comment>
<keyword evidence="1" id="KW-0472">Membrane</keyword>
<dbReference type="InterPro" id="IPR033116">
    <property type="entry name" value="TRYPSIN_SER"/>
</dbReference>
<organism evidence="2 3">
    <name type="scientific">Mycolicibacter sinensis (strain JDM601)</name>
    <name type="common">Mycobacterium sinense</name>
    <dbReference type="NCBI Taxonomy" id="875328"/>
    <lineage>
        <taxon>Bacteria</taxon>
        <taxon>Bacillati</taxon>
        <taxon>Actinomycetota</taxon>
        <taxon>Actinomycetes</taxon>
        <taxon>Mycobacteriales</taxon>
        <taxon>Mycobacteriaceae</taxon>
        <taxon>Mycolicibacter</taxon>
    </lineage>
</organism>
<keyword evidence="1" id="KW-0812">Transmembrane</keyword>
<dbReference type="InterPro" id="IPR043504">
    <property type="entry name" value="Peptidase_S1_PA_chymotrypsin"/>
</dbReference>
<dbReference type="Gene3D" id="2.40.10.10">
    <property type="entry name" value="Trypsin-like serine proteases"/>
    <property type="match status" value="2"/>
</dbReference>
<dbReference type="OrthoDB" id="8781117at2"/>
<dbReference type="CDD" id="cd21112">
    <property type="entry name" value="alphaLP-like"/>
    <property type="match status" value="1"/>
</dbReference>
<feature type="transmembrane region" description="Helical" evidence="1">
    <location>
        <begin position="20"/>
        <end position="44"/>
    </location>
</feature>
<gene>
    <name evidence="2" type="ORF">A5710_07925</name>
</gene>
<dbReference type="RefSeq" id="WP_064921722.1">
    <property type="nucleotide sequence ID" value="NZ_LZJK01000075.1"/>
</dbReference>
<name>A0A1A2XM03_MYCSD</name>
<protein>
    <recommendedName>
        <fullName evidence="4">Endopeptidase</fullName>
    </recommendedName>
</protein>
<dbReference type="AlphaFoldDB" id="A0A1A2XM03"/>
<dbReference type="SUPFAM" id="SSF50494">
    <property type="entry name" value="Trypsin-like serine proteases"/>
    <property type="match status" value="1"/>
</dbReference>
<proteinExistence type="predicted"/>
<dbReference type="Proteomes" id="UP000093943">
    <property type="component" value="Unassembled WGS sequence"/>
</dbReference>
<sequence>MTDSDDPATEPPAPPLRRRLFNALTSAPVVAISVIAIFVALFWVNHTHPVGHPIPTPTAKTLGPGIGINVTPADGSDNISCTAGFLVRTKDGQPGLLAAGHCNKPGGPGTVAVHHGGLYKYPVVGTFTESVYDGNGWNDYDIALITLDHPGKIPLSSEVDGHPVTGLAENVEIGDTLCHFGIRSGGAMCGPVVAAEENKVRFTATGTCGDSGGPVYKILPDATAQAVGIFTAVSNGDYSEPTCDGPHQYSVAQTIKPWLAAWELTLVTTTR</sequence>
<dbReference type="PROSITE" id="PS00135">
    <property type="entry name" value="TRYPSIN_SER"/>
    <property type="match status" value="1"/>
</dbReference>